<dbReference type="Gene3D" id="2.10.25.10">
    <property type="entry name" value="Laminin"/>
    <property type="match status" value="1"/>
</dbReference>
<dbReference type="AlphaFoldDB" id="Q0QVU7"/>
<keyword evidence="1" id="KW-0732">Signal</keyword>
<dbReference type="GO" id="GO:0006508">
    <property type="term" value="P:proteolysis"/>
    <property type="evidence" value="ECO:0007669"/>
    <property type="project" value="UniProtKB-KW"/>
</dbReference>
<proteinExistence type="evidence at transcript level"/>
<feature type="chain" id="PRO_5004175876" evidence="1">
    <location>
        <begin position="19"/>
        <end position="109"/>
    </location>
</feature>
<evidence type="ECO:0000313" key="2">
    <source>
        <dbReference type="EMBL" id="ABB70533.1"/>
    </source>
</evidence>
<feature type="signal peptide" evidence="1">
    <location>
        <begin position="1"/>
        <end position="18"/>
    </location>
</feature>
<dbReference type="GO" id="GO:0008233">
    <property type="term" value="F:peptidase activity"/>
    <property type="evidence" value="ECO:0007669"/>
    <property type="project" value="UniProtKB-KW"/>
</dbReference>
<organism evidence="2">
    <name type="scientific">Mayetiola destructor</name>
    <name type="common">Hessian fly</name>
    <dbReference type="NCBI Taxonomy" id="39758"/>
    <lineage>
        <taxon>Eukaryota</taxon>
        <taxon>Metazoa</taxon>
        <taxon>Ecdysozoa</taxon>
        <taxon>Arthropoda</taxon>
        <taxon>Hexapoda</taxon>
        <taxon>Insecta</taxon>
        <taxon>Pterygota</taxon>
        <taxon>Neoptera</taxon>
        <taxon>Endopterygota</taxon>
        <taxon>Diptera</taxon>
        <taxon>Nematocera</taxon>
        <taxon>Sciaroidea</taxon>
        <taxon>Cecidomyiidae</taxon>
        <taxon>Mayetiola</taxon>
    </lineage>
</organism>
<accession>Q0QVU7</accession>
<evidence type="ECO:0000256" key="1">
    <source>
        <dbReference type="SAM" id="SignalP"/>
    </source>
</evidence>
<sequence>MCLKLVIIGVALLGFVASTFIPLPPSGNEDTKPNLCCPQNEKLYDYNYPCKKNMCRDFFDYSSKKECNLPATYAKNKYCDCMEGYWRLDDGPCVKSENCDILLQNQNTK</sequence>
<protein>
    <submittedName>
        <fullName evidence="2">Protease inibitor S17B2</fullName>
    </submittedName>
</protein>
<keyword evidence="2" id="KW-0378">Hydrolase</keyword>
<dbReference type="EMBL" id="DQ232708">
    <property type="protein sequence ID" value="ABB70533.1"/>
    <property type="molecule type" value="mRNA"/>
</dbReference>
<keyword evidence="2" id="KW-0645">Protease</keyword>
<reference evidence="2" key="1">
    <citation type="journal article" date="2006" name="Insect Mol. Biol.">
        <title>Cloning and characterization of protease inhibitor-like cDNAs from the Hessian fly mayetiola destructor (SAY).</title>
        <authorList>
            <person name="Maddur A.A."/>
            <person name="Liu X."/>
            <person name="Zhu Y.C."/>
            <person name="Fellers J.P."/>
            <person name="Oppert B."/>
            <person name="Park Y."/>
            <person name="Bai J."/>
            <person name="Wilde G.E."/>
            <person name="Chen M.S."/>
        </authorList>
    </citation>
    <scope>NUCLEOTIDE SEQUENCE</scope>
</reference>
<name>Q0QVU7_MAYDE</name>